<keyword evidence="2" id="KW-1185">Reference proteome</keyword>
<dbReference type="RefSeq" id="WP_256198160.1">
    <property type="nucleotide sequence ID" value="NZ_CALVCM010000050.1"/>
</dbReference>
<evidence type="ECO:0000313" key="1">
    <source>
        <dbReference type="EMBL" id="MCQ5122292.1"/>
    </source>
</evidence>
<name>A0ABT1SM44_9FIRM</name>
<accession>A0ABT1SM44</accession>
<evidence type="ECO:0000313" key="2">
    <source>
        <dbReference type="Proteomes" id="UP001524435"/>
    </source>
</evidence>
<gene>
    <name evidence="1" type="ORF">NE663_08480</name>
</gene>
<comment type="caution">
    <text evidence="1">The sequence shown here is derived from an EMBL/GenBank/DDBJ whole genome shotgun (WGS) entry which is preliminary data.</text>
</comment>
<reference evidence="1 2" key="1">
    <citation type="submission" date="2022-06" db="EMBL/GenBank/DDBJ databases">
        <title>Isolation of gut microbiota from human fecal samples.</title>
        <authorList>
            <person name="Pamer E.G."/>
            <person name="Barat B."/>
            <person name="Waligurski E."/>
            <person name="Medina S."/>
            <person name="Paddock L."/>
            <person name="Mostad J."/>
        </authorList>
    </citation>
    <scope>NUCLEOTIDE SEQUENCE [LARGE SCALE GENOMIC DNA]</scope>
    <source>
        <strain evidence="1 2">DFI.6.1</strain>
    </source>
</reference>
<organism evidence="1 2">
    <name type="scientific">Massilicoli timonensis</name>
    <dbReference type="NCBI Taxonomy" id="2015901"/>
    <lineage>
        <taxon>Bacteria</taxon>
        <taxon>Bacillati</taxon>
        <taxon>Bacillota</taxon>
        <taxon>Erysipelotrichia</taxon>
        <taxon>Erysipelotrichales</taxon>
        <taxon>Erysipelotrichaceae</taxon>
        <taxon>Massilicoli</taxon>
    </lineage>
</organism>
<sequence length="228" mass="26312">MKGPGIKDYLAVIDQLKKEAIRKGEKKLTITSKALHAKVSPEHATMPTCCQAIYKRMLVGDEILQRPKGTTGFGSHLTVCFDLCDLDGRERMFPNKKRGRPAKSEEEKAAARKAKMRHNTENLGLLIARWLEEHGWNYIIEKERIEASKEEKRWVINVQGIRRGRKQTLPVKLSEAIKQMDREDTHYSIAFNDSIAYRRQWNEIPQNVKERLHVSVILADRKGNIVEI</sequence>
<proteinExistence type="predicted"/>
<dbReference type="EMBL" id="JANGCH010000012">
    <property type="protein sequence ID" value="MCQ5122292.1"/>
    <property type="molecule type" value="Genomic_DNA"/>
</dbReference>
<protein>
    <submittedName>
        <fullName evidence="1">AT hook domain-containing protein</fullName>
    </submittedName>
</protein>
<dbReference type="Proteomes" id="UP001524435">
    <property type="component" value="Unassembled WGS sequence"/>
</dbReference>